<dbReference type="AlphaFoldDB" id="A0A8H8DCH5"/>
<dbReference type="Proteomes" id="UP000669133">
    <property type="component" value="Unassembled WGS sequence"/>
</dbReference>
<reference evidence="3 4" key="1">
    <citation type="submission" date="2020-12" db="EMBL/GenBank/DDBJ databases">
        <title>Effect of drift, selection, and recombination on the evolution of hybrid genomes in Candida yeast pathogens.</title>
        <authorList>
            <person name="Mixao V."/>
            <person name="Ksiezopolska E."/>
            <person name="Saus E."/>
            <person name="Boekhout T."/>
            <person name="Gacser A."/>
            <person name="Gabaldon T."/>
        </authorList>
    </citation>
    <scope>NUCLEOTIDE SEQUENCE [LARGE SCALE GENOMIC DNA]</scope>
    <source>
        <strain evidence="3 4">BP57</strain>
    </source>
</reference>
<dbReference type="EMBL" id="JAEOAQ010000002">
    <property type="protein sequence ID" value="KAG5419900.1"/>
    <property type="molecule type" value="Genomic_DNA"/>
</dbReference>
<dbReference type="GeneID" id="93650409"/>
<dbReference type="GO" id="GO:0031267">
    <property type="term" value="F:small GTPase binding"/>
    <property type="evidence" value="ECO:0007669"/>
    <property type="project" value="InterPro"/>
</dbReference>
<dbReference type="PROSITE" id="PS50166">
    <property type="entry name" value="IMPORTIN_B_NT"/>
    <property type="match status" value="1"/>
</dbReference>
<dbReference type="RefSeq" id="XP_067549016.1">
    <property type="nucleotide sequence ID" value="XM_067690563.1"/>
</dbReference>
<dbReference type="GO" id="GO:0006886">
    <property type="term" value="P:intracellular protein transport"/>
    <property type="evidence" value="ECO:0007669"/>
    <property type="project" value="InterPro"/>
</dbReference>
<evidence type="ECO:0000256" key="1">
    <source>
        <dbReference type="SAM" id="MobiDB-lite"/>
    </source>
</evidence>
<protein>
    <recommendedName>
        <fullName evidence="2">Importin N-terminal domain-containing protein</fullName>
    </recommendedName>
</protein>
<comment type="caution">
    <text evidence="3">The sequence shown here is derived from an EMBL/GenBank/DDBJ whole genome shotgun (WGS) entry which is preliminary data.</text>
</comment>
<feature type="domain" description="Importin N-terminal" evidence="2">
    <location>
        <begin position="209"/>
        <end position="245"/>
    </location>
</feature>
<evidence type="ECO:0000313" key="4">
    <source>
        <dbReference type="Proteomes" id="UP000669133"/>
    </source>
</evidence>
<accession>A0A8H8DCH5</accession>
<gene>
    <name evidence="3" type="ORF">I9W82_001780</name>
</gene>
<feature type="region of interest" description="Disordered" evidence="1">
    <location>
        <begin position="262"/>
        <end position="285"/>
    </location>
</feature>
<keyword evidence="4" id="KW-1185">Reference proteome</keyword>
<sequence length="285" mass="33481">MLHILKSSRIRRCSLNSNYCLASLHHLRSYARPRKVPKPYDFTTFDPETNPNEASAIFTSLGWFYIPLKYNTDKQPRLLLEKEFASHNFTHDTSRDQVQEFIYNWCRGFTPAVYKKKVSLKAESEQKKLDLLFRQQMSNKVHSTEDTKEDAKISKRLNNKANGYNDKLRFKIDPESKQVEIRGMLKMTSVFNYYISKQSHSDELQSEKKELTSKQFRDMIASQWNELDSDAKEKVKLEYLELLASGKDLYLGNEVDLESRLSDEVSEDGFRFKKSKSDNLKRKSK</sequence>
<evidence type="ECO:0000313" key="3">
    <source>
        <dbReference type="EMBL" id="KAG5419900.1"/>
    </source>
</evidence>
<dbReference type="InterPro" id="IPR001494">
    <property type="entry name" value="Importin-beta_N"/>
</dbReference>
<proteinExistence type="predicted"/>
<evidence type="ECO:0000259" key="2">
    <source>
        <dbReference type="PROSITE" id="PS50166"/>
    </source>
</evidence>
<name>A0A8H8DCH5_9ASCO</name>
<dbReference type="OrthoDB" id="4020759at2759"/>
<organism evidence="3 4">
    <name type="scientific">Candida metapsilosis</name>
    <dbReference type="NCBI Taxonomy" id="273372"/>
    <lineage>
        <taxon>Eukaryota</taxon>
        <taxon>Fungi</taxon>
        <taxon>Dikarya</taxon>
        <taxon>Ascomycota</taxon>
        <taxon>Saccharomycotina</taxon>
        <taxon>Pichiomycetes</taxon>
        <taxon>Debaryomycetaceae</taxon>
        <taxon>Candida/Lodderomyces clade</taxon>
        <taxon>Candida</taxon>
    </lineage>
</organism>